<dbReference type="InterPro" id="IPR051212">
    <property type="entry name" value="Type-I_RE_S_subunit"/>
</dbReference>
<dbReference type="GO" id="GO:0003677">
    <property type="term" value="F:DNA binding"/>
    <property type="evidence" value="ECO:0007669"/>
    <property type="project" value="UniProtKB-KW"/>
</dbReference>
<evidence type="ECO:0000313" key="5">
    <source>
        <dbReference type="EMBL" id="MBE7694720.1"/>
    </source>
</evidence>
<evidence type="ECO:0000256" key="1">
    <source>
        <dbReference type="ARBA" id="ARBA00010923"/>
    </source>
</evidence>
<dbReference type="InterPro" id="IPR044946">
    <property type="entry name" value="Restrct_endonuc_typeI_TRD_sf"/>
</dbReference>
<protein>
    <recommendedName>
        <fullName evidence="4">Type I restriction modification DNA specificity domain-containing protein</fullName>
    </recommendedName>
</protein>
<gene>
    <name evidence="5" type="ORF">F7645_04690</name>
</gene>
<evidence type="ECO:0000256" key="3">
    <source>
        <dbReference type="ARBA" id="ARBA00023125"/>
    </source>
</evidence>
<evidence type="ECO:0000313" key="6">
    <source>
        <dbReference type="Proteomes" id="UP000806077"/>
    </source>
</evidence>
<comment type="similarity">
    <text evidence="1">Belongs to the type-I restriction system S methylase family.</text>
</comment>
<dbReference type="GO" id="GO:0009307">
    <property type="term" value="P:DNA restriction-modification system"/>
    <property type="evidence" value="ECO:0007669"/>
    <property type="project" value="UniProtKB-KW"/>
</dbReference>
<dbReference type="PANTHER" id="PTHR43140">
    <property type="entry name" value="TYPE-1 RESTRICTION ENZYME ECOKI SPECIFICITY PROTEIN"/>
    <property type="match status" value="1"/>
</dbReference>
<sequence>MESKLPKNWVETELGVISQVITGNTPSKKHSEYYNGDIPWIKPGDIRTGIELFNSVETLTEEGAKNARLLSKGAVMVTCIGNLGNVAIAGTQMATNQQINSVIFNKYIDDKYGYYACNLLKPWLIENSTSTTISMVNKSVFSKAPFPLPPLAEQQRIVAKLDTLFGSLDALKIRLNNIPQLIKNFKQAVLTQAVTGKLTQEWRVGKELEEWEEINLQDITIKIGSGSTPRGGSESYKEEGIPLVRSMNIHFNGIKLKGLAFIDEVQAERLKNVIIQENDILLNITGASIGRVCLAEKNIFGGRVNQHVTIIRLNEDNSSEYVNMYLASSLIQNYIFKENYGVTRQALTKTQTQNLKINLPPKEEQTEIVKRVENLFSKADKIESQYKILKEKIDRLPQAILAKAFKGELVAQLPTDGDAKDLLEEIKKLKESLVVKPKKKVVRNKK</sequence>
<comment type="caution">
    <text evidence="5">The sequence shown here is derived from an EMBL/GenBank/DDBJ whole genome shotgun (WGS) entry which is preliminary data.</text>
</comment>
<feature type="domain" description="Type I restriction modification DNA specificity" evidence="4">
    <location>
        <begin position="6"/>
        <end position="175"/>
    </location>
</feature>
<evidence type="ECO:0000256" key="2">
    <source>
        <dbReference type="ARBA" id="ARBA00022747"/>
    </source>
</evidence>
<dbReference type="EMBL" id="WXXV01000004">
    <property type="protein sequence ID" value="MBE7694720.1"/>
    <property type="molecule type" value="Genomic_DNA"/>
</dbReference>
<dbReference type="Proteomes" id="UP000806077">
    <property type="component" value="Unassembled WGS sequence"/>
</dbReference>
<dbReference type="PANTHER" id="PTHR43140:SF1">
    <property type="entry name" value="TYPE I RESTRICTION ENZYME ECOKI SPECIFICITY SUBUNIT"/>
    <property type="match status" value="1"/>
</dbReference>
<feature type="domain" description="Type I restriction modification DNA specificity" evidence="4">
    <location>
        <begin position="209"/>
        <end position="385"/>
    </location>
</feature>
<dbReference type="CDD" id="cd17293">
    <property type="entry name" value="RMtype1_S_Ppo21ORF8840P_TRD1-CR1_like"/>
    <property type="match status" value="1"/>
</dbReference>
<dbReference type="RefSeq" id="WP_101955735.1">
    <property type="nucleotide sequence ID" value="NZ_WXXV01000004.1"/>
</dbReference>
<dbReference type="AlphaFoldDB" id="A0AAP1WFX9"/>
<dbReference type="Gene3D" id="3.90.220.20">
    <property type="entry name" value="DNA methylase specificity domains"/>
    <property type="match status" value="2"/>
</dbReference>
<accession>A0AAP1WFX9</accession>
<reference evidence="5 6" key="1">
    <citation type="journal article" date="2020" name="Int. J. Syst. Evol. Microbiol.">
        <title>Tenacibaculum piscium sp. nov., isolated from skin ulcers of sea-farmed fish, and description of Tenacibaculum finnmarkense sp. nov. with subdivision into genomovars finnmarkense and ulcerans.</title>
        <authorList>
            <person name="Olsen A.B."/>
            <person name="Spilsberg B."/>
            <person name="Nilsen H.K."/>
            <person name="Lagesen K."/>
            <person name="Gulla S."/>
            <person name="Avendano-Herrera R."/>
            <person name="Irgang R."/>
            <person name="Duchaud E."/>
            <person name="Colquhoun D.J."/>
        </authorList>
    </citation>
    <scope>NUCLEOTIDE SEQUENCE [LARGE SCALE GENOMIC DNA]</scope>
    <source>
        <strain evidence="5 6">TNO037</strain>
    </source>
</reference>
<proteinExistence type="inferred from homology"/>
<keyword evidence="6" id="KW-1185">Reference proteome</keyword>
<evidence type="ECO:0000259" key="4">
    <source>
        <dbReference type="Pfam" id="PF01420"/>
    </source>
</evidence>
<dbReference type="SUPFAM" id="SSF116734">
    <property type="entry name" value="DNA methylase specificity domain"/>
    <property type="match status" value="2"/>
</dbReference>
<dbReference type="Pfam" id="PF01420">
    <property type="entry name" value="Methylase_S"/>
    <property type="match status" value="2"/>
</dbReference>
<dbReference type="InterPro" id="IPR000055">
    <property type="entry name" value="Restrct_endonuc_typeI_TRD"/>
</dbReference>
<organism evidence="5 6">
    <name type="scientific">Tenacibaculum finnmarkense genomovar finnmarkense</name>
    <dbReference type="NCBI Taxonomy" id="1458503"/>
    <lineage>
        <taxon>Bacteria</taxon>
        <taxon>Pseudomonadati</taxon>
        <taxon>Bacteroidota</taxon>
        <taxon>Flavobacteriia</taxon>
        <taxon>Flavobacteriales</taxon>
        <taxon>Flavobacteriaceae</taxon>
        <taxon>Tenacibaculum</taxon>
        <taxon>Tenacibaculum finnmarkense</taxon>
    </lineage>
</organism>
<name>A0AAP1WFX9_9FLAO</name>
<keyword evidence="3" id="KW-0238">DNA-binding</keyword>
<keyword evidence="2" id="KW-0680">Restriction system</keyword>
<dbReference type="CDD" id="cd17256">
    <property type="entry name" value="RMtype1_S_EcoJA65PI-TRD1-CR1_like"/>
    <property type="match status" value="1"/>
</dbReference>